<organism evidence="3 4">
    <name type="scientific">Diceros bicornis minor</name>
    <name type="common">South-central black rhinoceros</name>
    <dbReference type="NCBI Taxonomy" id="77932"/>
    <lineage>
        <taxon>Eukaryota</taxon>
        <taxon>Metazoa</taxon>
        <taxon>Chordata</taxon>
        <taxon>Craniata</taxon>
        <taxon>Vertebrata</taxon>
        <taxon>Euteleostomi</taxon>
        <taxon>Mammalia</taxon>
        <taxon>Eutheria</taxon>
        <taxon>Laurasiatheria</taxon>
        <taxon>Perissodactyla</taxon>
        <taxon>Rhinocerotidae</taxon>
        <taxon>Diceros</taxon>
    </lineage>
</organism>
<dbReference type="PANTHER" id="PTHR46793">
    <property type="entry name" value="1700018F24RIK PROTEIN-RELATED-RELATED"/>
    <property type="match status" value="1"/>
</dbReference>
<protein>
    <recommendedName>
        <fullName evidence="2">N-terminal Ras-GEF domain-containing protein</fullName>
    </recommendedName>
</protein>
<feature type="domain" description="N-terminal Ras-GEF" evidence="2">
    <location>
        <begin position="46"/>
        <end position="178"/>
    </location>
</feature>
<dbReference type="Gene3D" id="1.20.870.10">
    <property type="entry name" value="Son of sevenless (SoS) protein Chain: S domain 1"/>
    <property type="match status" value="1"/>
</dbReference>
<dbReference type="GO" id="GO:0005085">
    <property type="term" value="F:guanyl-nucleotide exchange factor activity"/>
    <property type="evidence" value="ECO:0007669"/>
    <property type="project" value="UniProtKB-KW"/>
</dbReference>
<evidence type="ECO:0000256" key="1">
    <source>
        <dbReference type="PROSITE-ProRule" id="PRU00135"/>
    </source>
</evidence>
<dbReference type="SMART" id="SM00229">
    <property type="entry name" value="RasGEFN"/>
    <property type="match status" value="1"/>
</dbReference>
<comment type="caution">
    <text evidence="3">The sequence shown here is derived from an EMBL/GenBank/DDBJ whole genome shotgun (WGS) entry which is preliminary data.</text>
</comment>
<evidence type="ECO:0000313" key="4">
    <source>
        <dbReference type="Proteomes" id="UP000551758"/>
    </source>
</evidence>
<keyword evidence="4" id="KW-1185">Reference proteome</keyword>
<dbReference type="PANTHER" id="PTHR46793:SF3">
    <property type="entry name" value="RIKEN CDNA 4930596D02 GENE"/>
    <property type="match status" value="1"/>
</dbReference>
<accession>A0A7J7F1W1</accession>
<dbReference type="Proteomes" id="UP000551758">
    <property type="component" value="Unassembled WGS sequence"/>
</dbReference>
<gene>
    <name evidence="3" type="ORF">HPG69_015453</name>
</gene>
<evidence type="ECO:0000259" key="2">
    <source>
        <dbReference type="PROSITE" id="PS50212"/>
    </source>
</evidence>
<keyword evidence="1" id="KW-0344">Guanine-nucleotide releasing factor</keyword>
<dbReference type="PROSITE" id="PS50212">
    <property type="entry name" value="RASGEF_NTER"/>
    <property type="match status" value="1"/>
</dbReference>
<dbReference type="InterPro" id="IPR000651">
    <property type="entry name" value="Ras-like_Gua-exchang_fac_N"/>
</dbReference>
<sequence length="234" mass="26505">MGQELTNGVLYSISLQEGQVSYTIHRVQLWLTSVNVSTGNRNETHMLWTIQGAGLEQLVEHLLPTFLGSDPSYNLTFLGTCRVFATPQQVLYLQFKRAISSILGTWLDQDSEDFHQPPEFPCLKMLLAYVQLNMPYSTDLEHCAHLLAQLELLESIEAEGEEDSGYLYSVMQLEASIRQETETLVVELKKSQSVELGENKQRNNNNDWLQAEEDGTGYRFQENVALTGTVKTQP</sequence>
<dbReference type="AlphaFoldDB" id="A0A7J7F1W1"/>
<reference evidence="3 4" key="1">
    <citation type="journal article" date="2020" name="Mol. Biol. Evol.">
        <title>Interspecific Gene Flow and the Evolution of Specialization in Black and White Rhinoceros.</title>
        <authorList>
            <person name="Moodley Y."/>
            <person name="Westbury M.V."/>
            <person name="Russo I.M."/>
            <person name="Gopalakrishnan S."/>
            <person name="Rakotoarivelo A."/>
            <person name="Olsen R.A."/>
            <person name="Prost S."/>
            <person name="Tunstall T."/>
            <person name="Ryder O.A."/>
            <person name="Dalen L."/>
            <person name="Bruford M.W."/>
        </authorList>
    </citation>
    <scope>NUCLEOTIDE SEQUENCE [LARGE SCALE GENOMIC DNA]</scope>
    <source>
        <strain evidence="3">SBR-YM</strain>
        <tissue evidence="3">Skin</tissue>
    </source>
</reference>
<proteinExistence type="predicted"/>
<evidence type="ECO:0000313" key="3">
    <source>
        <dbReference type="EMBL" id="KAF5922003.1"/>
    </source>
</evidence>
<dbReference type="InterPro" id="IPR023578">
    <property type="entry name" value="Ras_GEF_dom_sf"/>
</dbReference>
<dbReference type="SUPFAM" id="SSF48366">
    <property type="entry name" value="Ras GEF"/>
    <property type="match status" value="1"/>
</dbReference>
<name>A0A7J7F1W1_DICBM</name>
<dbReference type="EMBL" id="JACDTQ010001574">
    <property type="protein sequence ID" value="KAF5922003.1"/>
    <property type="molecule type" value="Genomic_DNA"/>
</dbReference>
<dbReference type="CDD" id="cd06224">
    <property type="entry name" value="REM"/>
    <property type="match status" value="1"/>
</dbReference>
<dbReference type="Pfam" id="PF00618">
    <property type="entry name" value="RasGEF_N"/>
    <property type="match status" value="1"/>
</dbReference>